<dbReference type="PATRIC" id="fig|587753.10.peg.3046"/>
<reference evidence="1 2" key="1">
    <citation type="journal article" date="2015" name="Mol. Plant Microbe Interact.">
        <title>Comparative Genomic Analysis of Pseudomonas chlororaphis PCL1606 Reveals New Insight into Antifungal Compounds Involved in Biocontrol.</title>
        <authorList>
            <person name="Calderon C.E."/>
            <person name="Ramos C."/>
            <person name="de Vicente A."/>
            <person name="Cazorla F.M."/>
        </authorList>
    </citation>
    <scope>NUCLEOTIDE SEQUENCE [LARGE SCALE GENOMIC DNA]</scope>
    <source>
        <strain evidence="1 2">PCL1606</strain>
    </source>
</reference>
<dbReference type="RefSeq" id="WP_044463099.1">
    <property type="nucleotide sequence ID" value="NZ_CP011110.1"/>
</dbReference>
<protein>
    <submittedName>
        <fullName evidence="1">Uncharacterized protein</fullName>
    </submittedName>
</protein>
<dbReference type="AlphaFoldDB" id="A0A0D5Y0B5"/>
<dbReference type="KEGG" id="pcz:PCL1606_30540"/>
<accession>A0A0D5Y0B5</accession>
<dbReference type="Proteomes" id="UP000032748">
    <property type="component" value="Chromosome"/>
</dbReference>
<evidence type="ECO:0000313" key="2">
    <source>
        <dbReference type="Proteomes" id="UP000032748"/>
    </source>
</evidence>
<sequence length="74" mass="7262">MRDLNAVEIEEVSGAGLTIGGVKVVPGADLSGVIKNNTGSNPGNGVGIGIGIGSEGKNGVGIQVTTGWAGWPFN</sequence>
<name>A0A0D5Y0B5_9PSED</name>
<proteinExistence type="predicted"/>
<dbReference type="OrthoDB" id="9996893at2"/>
<organism evidence="1 2">
    <name type="scientific">Pseudomonas chlororaphis</name>
    <dbReference type="NCBI Taxonomy" id="587753"/>
    <lineage>
        <taxon>Bacteria</taxon>
        <taxon>Pseudomonadati</taxon>
        <taxon>Pseudomonadota</taxon>
        <taxon>Gammaproteobacteria</taxon>
        <taxon>Pseudomonadales</taxon>
        <taxon>Pseudomonadaceae</taxon>
        <taxon>Pseudomonas</taxon>
    </lineage>
</organism>
<gene>
    <name evidence="1" type="ORF">PCL1606_30540</name>
</gene>
<dbReference type="EMBL" id="CP011110">
    <property type="protein sequence ID" value="AKA24505.1"/>
    <property type="molecule type" value="Genomic_DNA"/>
</dbReference>
<evidence type="ECO:0000313" key="1">
    <source>
        <dbReference type="EMBL" id="AKA24505.1"/>
    </source>
</evidence>